<organism evidence="1 2">
    <name type="scientific">phage Lak_Megaphage_RVC_JS4_GC31</name>
    <dbReference type="NCBI Taxonomy" id="3109228"/>
    <lineage>
        <taxon>Viruses</taxon>
        <taxon>Duplodnaviria</taxon>
        <taxon>Heunggongvirae</taxon>
        <taxon>Uroviricota</taxon>
        <taxon>Caudoviricetes</taxon>
        <taxon>Caudoviricetes code 15 clade</taxon>
    </lineage>
</organism>
<keyword evidence="2" id="KW-1185">Reference proteome</keyword>
<evidence type="ECO:0000313" key="1">
    <source>
        <dbReference type="EMBL" id="WQJ52760.1"/>
    </source>
</evidence>
<dbReference type="Proteomes" id="UP001349343">
    <property type="component" value="Segment"/>
</dbReference>
<name>A0ABZ0Z0P7_9CAUD</name>
<proteinExistence type="predicted"/>
<reference evidence="1 2" key="1">
    <citation type="submission" date="2023-11" db="EMBL/GenBank/DDBJ databases">
        <authorList>
            <person name="Cook R."/>
            <person name="Crisci M."/>
            <person name="Pye H."/>
            <person name="Adriaenssens E."/>
            <person name="Santini J."/>
        </authorList>
    </citation>
    <scope>NUCLEOTIDE SEQUENCE [LARGE SCALE GENOMIC DNA]</scope>
    <source>
        <strain evidence="1">Lak_Megaphage_RVC_JS4_GC31</strain>
    </source>
</reference>
<sequence>MQHFNDFLNSKKLPLKEILGNYCEITEKIDGNAFQVYTENDDIVFAKRGNSPSVKSSNIINEFDLVIDMLYYHAVTYMSKFKEVLKKYSILNFEIFESSFYNTHIISYVNKYKNGIVLLSGYDFDGNILPHDTLESLADFIEVSCNSNIWEGYMEPEFIDELINNKNDYNGLWNLAVNKYCQNIDTDNIEGLVFNYKAGDAQKRILKIQNPDFQEKILKHLNTEKSNKAKNCEHIYNHIISVAQSNMLKRDYDDCLLTTLLKLYLSCESDLHDFNFENTELKYNEVINTHIINMLQAQKYFQYLPDNMHEVKYPYLLMFIILAFRNKRKKYPVCCSLEYQLNTVNPFIDKLLK</sequence>
<dbReference type="EMBL" id="OR769222">
    <property type="protein sequence ID" value="WQJ52760.1"/>
    <property type="molecule type" value="Genomic_DNA"/>
</dbReference>
<evidence type="ECO:0000313" key="2">
    <source>
        <dbReference type="Proteomes" id="UP001349343"/>
    </source>
</evidence>
<protein>
    <recommendedName>
        <fullName evidence="3">RNA ligase</fullName>
    </recommendedName>
</protein>
<dbReference type="SUPFAM" id="SSF56091">
    <property type="entry name" value="DNA ligase/mRNA capping enzyme, catalytic domain"/>
    <property type="match status" value="1"/>
</dbReference>
<accession>A0ABZ0Z0P7</accession>
<evidence type="ECO:0008006" key="3">
    <source>
        <dbReference type="Google" id="ProtNLM"/>
    </source>
</evidence>